<dbReference type="Gene3D" id="1.10.287.470">
    <property type="entry name" value="Helix hairpin bin"/>
    <property type="match status" value="1"/>
</dbReference>
<dbReference type="Proteomes" id="UP000243978">
    <property type="component" value="Unassembled WGS sequence"/>
</dbReference>
<dbReference type="InterPro" id="IPR006143">
    <property type="entry name" value="RND_pump_MFP"/>
</dbReference>
<comment type="similarity">
    <text evidence="1">Belongs to the membrane fusion protein (MFP) (TC 8.A.1) family.</text>
</comment>
<dbReference type="Pfam" id="PF25989">
    <property type="entry name" value="YknX_C"/>
    <property type="match status" value="1"/>
</dbReference>
<evidence type="ECO:0000256" key="1">
    <source>
        <dbReference type="ARBA" id="ARBA00009477"/>
    </source>
</evidence>
<name>A0A2T6BEN5_9RHOB</name>
<dbReference type="Pfam" id="PF25973">
    <property type="entry name" value="BSH_CzcB"/>
    <property type="match status" value="1"/>
</dbReference>
<evidence type="ECO:0000259" key="4">
    <source>
        <dbReference type="Pfam" id="PF25973"/>
    </source>
</evidence>
<comment type="caution">
    <text evidence="6">The sequence shown here is derived from an EMBL/GenBank/DDBJ whole genome shotgun (WGS) entry which is preliminary data.</text>
</comment>
<gene>
    <name evidence="6" type="ORF">C8N43_3331</name>
</gene>
<dbReference type="Gene3D" id="2.40.50.100">
    <property type="match status" value="1"/>
</dbReference>
<evidence type="ECO:0000313" key="6">
    <source>
        <dbReference type="EMBL" id="PTX54516.1"/>
    </source>
</evidence>
<dbReference type="OrthoDB" id="9813967at2"/>
<dbReference type="PANTHER" id="PTHR30469:SF15">
    <property type="entry name" value="HLYD FAMILY OF SECRETION PROTEINS"/>
    <property type="match status" value="1"/>
</dbReference>
<reference evidence="6 7" key="1">
    <citation type="submission" date="2018-04" db="EMBL/GenBank/DDBJ databases">
        <title>Genomic Encyclopedia of Archaeal and Bacterial Type Strains, Phase II (KMG-II): from individual species to whole genera.</title>
        <authorList>
            <person name="Goeker M."/>
        </authorList>
    </citation>
    <scope>NUCLEOTIDE SEQUENCE [LARGE SCALE GENOMIC DNA]</scope>
    <source>
        <strain evidence="6 7">DSM 100977</strain>
    </source>
</reference>
<evidence type="ECO:0000313" key="7">
    <source>
        <dbReference type="Proteomes" id="UP000243978"/>
    </source>
</evidence>
<dbReference type="InterPro" id="IPR058637">
    <property type="entry name" value="YknX-like_C"/>
</dbReference>
<dbReference type="SUPFAM" id="SSF111369">
    <property type="entry name" value="HlyD-like secretion proteins"/>
    <property type="match status" value="1"/>
</dbReference>
<keyword evidence="3" id="KW-0732">Signal</keyword>
<evidence type="ECO:0000259" key="5">
    <source>
        <dbReference type="Pfam" id="PF25989"/>
    </source>
</evidence>
<dbReference type="PANTHER" id="PTHR30469">
    <property type="entry name" value="MULTIDRUG RESISTANCE PROTEIN MDTA"/>
    <property type="match status" value="1"/>
</dbReference>
<evidence type="ECO:0000256" key="3">
    <source>
        <dbReference type="SAM" id="SignalP"/>
    </source>
</evidence>
<dbReference type="Gene3D" id="2.40.30.170">
    <property type="match status" value="1"/>
</dbReference>
<protein>
    <submittedName>
        <fullName evidence="6">RND family efflux transporter MFP subunit</fullName>
    </submittedName>
</protein>
<feature type="chain" id="PRO_5015637739" evidence="3">
    <location>
        <begin position="24"/>
        <end position="369"/>
    </location>
</feature>
<keyword evidence="7" id="KW-1185">Reference proteome</keyword>
<feature type="domain" description="CzcB-like barrel-sandwich hybrid" evidence="4">
    <location>
        <begin position="57"/>
        <end position="210"/>
    </location>
</feature>
<organism evidence="6 7">
    <name type="scientific">Litoreibacter ponti</name>
    <dbReference type="NCBI Taxonomy" id="1510457"/>
    <lineage>
        <taxon>Bacteria</taxon>
        <taxon>Pseudomonadati</taxon>
        <taxon>Pseudomonadota</taxon>
        <taxon>Alphaproteobacteria</taxon>
        <taxon>Rhodobacterales</taxon>
        <taxon>Roseobacteraceae</taxon>
        <taxon>Litoreibacter</taxon>
    </lineage>
</organism>
<dbReference type="Gene3D" id="2.40.420.20">
    <property type="match status" value="1"/>
</dbReference>
<dbReference type="RefSeq" id="WP_107846841.1">
    <property type="nucleotide sequence ID" value="NZ_QBKS01000002.1"/>
</dbReference>
<sequence>MLRSLLGAAAFAASVLSGLPAYAQGRASAVGVQTVETRTLSETVPVFAEIVTARNGAVASRVAGSVETIHVLAGTQVAEGDVLVELNQELLTIQVRQARARISEAQASVATSEALLNSRQVSFERVSALRDSASFSQGRFDDSQSEVQIARAQLAEAQARLDSSRAELAEAEYQLNRSIIRAPFSGIVLEVQTIPGAFIQAGTPVVTILDTGSFEIEAGIPARFVADLQPGQQMNGLLETGATVELELRAILPVEDASTRTRAVRFSASGLGDMRNLAVGQSLTVDVPVGEARDVLSVPKDALVQAQGGWTVFVAVDGKAQPRQVEIGAPAGDRYEVVNGLVSGDQVVVRGNERLRPGQDINPTPIETN</sequence>
<dbReference type="AlphaFoldDB" id="A0A2T6BEN5"/>
<dbReference type="GO" id="GO:0015562">
    <property type="term" value="F:efflux transmembrane transporter activity"/>
    <property type="evidence" value="ECO:0007669"/>
    <property type="project" value="TreeGrafter"/>
</dbReference>
<keyword evidence="2" id="KW-0175">Coiled coil</keyword>
<feature type="coiled-coil region" evidence="2">
    <location>
        <begin position="140"/>
        <end position="174"/>
    </location>
</feature>
<dbReference type="GO" id="GO:1990281">
    <property type="term" value="C:efflux pump complex"/>
    <property type="evidence" value="ECO:0007669"/>
    <property type="project" value="TreeGrafter"/>
</dbReference>
<feature type="domain" description="YknX-like C-terminal permuted SH3-like" evidence="5">
    <location>
        <begin position="295"/>
        <end position="361"/>
    </location>
</feature>
<evidence type="ECO:0000256" key="2">
    <source>
        <dbReference type="SAM" id="Coils"/>
    </source>
</evidence>
<dbReference type="InterPro" id="IPR058647">
    <property type="entry name" value="BSH_CzcB-like"/>
</dbReference>
<dbReference type="EMBL" id="QBKS01000002">
    <property type="protein sequence ID" value="PTX54516.1"/>
    <property type="molecule type" value="Genomic_DNA"/>
</dbReference>
<accession>A0A2T6BEN5</accession>
<proteinExistence type="inferred from homology"/>
<dbReference type="NCBIfam" id="TIGR01730">
    <property type="entry name" value="RND_mfp"/>
    <property type="match status" value="1"/>
</dbReference>
<feature type="signal peptide" evidence="3">
    <location>
        <begin position="1"/>
        <end position="23"/>
    </location>
</feature>